<dbReference type="AlphaFoldDB" id="A0A9D1VAX7"/>
<evidence type="ECO:0000256" key="6">
    <source>
        <dbReference type="ARBA" id="ARBA00023268"/>
    </source>
</evidence>
<sequence length="635" mass="71629">MSSDSSDNRRKSWLGILSPSRRWLRVLLALIGLLLLAFLGVLGYYAMRAQHYDLGAVGHRPSPGMLFDSRNRPISKLDAGEVDYVPWEQFPRYLVDAFVAREDEKFFSHSGVVLSSVVRSMLRNILSMRYEQGASTITMQLTRNVYELQGKSMDRKLLEAALAQRIERHYDKQTIFAQYLNRIYYGQDCYGIGAAARHYFNKEVSALNLSECATLAGLVRAPSLCNPETSIENATDVRNETLARMLELEMISQQEYDAVLATPIKLNINRTKLVASYISMESQHEMETLRDELKDAGGGLSVVTSIDLEMQRYAEEACEMALAAVENPGRFPAPWRAQYETEQQADAAAEDFGKLRRPDSLKPRGSSNNLTDLLQCCVLVIDSRSGHKGELITVTCGRSALDERNRWDAEILPGRAWAPLVYCTACLPGGEERHIVARDARVTGRRIGYDVVRSFVEELKISESFPDREHADDLYEGLFPMPRRNLARLLYSILNQGKGYELHCIRSVWSRGGRCLHSNRDAAAAEYIRRESAVSVAALPPFTSPDGRITELSVTLPDGYGQWSMVSNERGVCVFVWMGFDDPRQPAAQDNKIQPLLRQASQNLARELHGEARRILREQMAREKEKEEQASAQES</sequence>
<keyword evidence="9" id="KW-0812">Transmembrane</keyword>
<evidence type="ECO:0000256" key="2">
    <source>
        <dbReference type="ARBA" id="ARBA00022645"/>
    </source>
</evidence>
<dbReference type="InterPro" id="IPR050396">
    <property type="entry name" value="Glycosyltr_51/Transpeptidase"/>
</dbReference>
<keyword evidence="9" id="KW-1133">Transmembrane helix</keyword>
<feature type="transmembrane region" description="Helical" evidence="9">
    <location>
        <begin position="26"/>
        <end position="47"/>
    </location>
</feature>
<dbReference type="InterPro" id="IPR036950">
    <property type="entry name" value="PBP_transglycosylase"/>
</dbReference>
<dbReference type="Gene3D" id="1.10.3810.10">
    <property type="entry name" value="Biosynthetic peptidoglycan transglycosylase-like"/>
    <property type="match status" value="1"/>
</dbReference>
<dbReference type="SUPFAM" id="SSF56601">
    <property type="entry name" value="beta-lactamase/transpeptidase-like"/>
    <property type="match status" value="1"/>
</dbReference>
<dbReference type="Pfam" id="PF00912">
    <property type="entry name" value="Transgly"/>
    <property type="match status" value="1"/>
</dbReference>
<comment type="catalytic activity">
    <reaction evidence="8">
        <text>[GlcNAc-(1-&gt;4)-Mur2Ac(oyl-L-Ala-gamma-D-Glu-L-Lys-D-Ala-D-Ala)](n)-di-trans,octa-cis-undecaprenyl diphosphate + beta-D-GlcNAc-(1-&gt;4)-Mur2Ac(oyl-L-Ala-gamma-D-Glu-L-Lys-D-Ala-D-Ala)-di-trans,octa-cis-undecaprenyl diphosphate = [GlcNAc-(1-&gt;4)-Mur2Ac(oyl-L-Ala-gamma-D-Glu-L-Lys-D-Ala-D-Ala)](n+1)-di-trans,octa-cis-undecaprenyl diphosphate + di-trans,octa-cis-undecaprenyl diphosphate + H(+)</text>
        <dbReference type="Rhea" id="RHEA:23708"/>
        <dbReference type="Rhea" id="RHEA-COMP:9602"/>
        <dbReference type="Rhea" id="RHEA-COMP:9603"/>
        <dbReference type="ChEBI" id="CHEBI:15378"/>
        <dbReference type="ChEBI" id="CHEBI:58405"/>
        <dbReference type="ChEBI" id="CHEBI:60033"/>
        <dbReference type="ChEBI" id="CHEBI:78435"/>
        <dbReference type="EC" id="2.4.99.28"/>
    </reaction>
</comment>
<name>A0A9D1VAX7_9BACT</name>
<dbReference type="EC" id="2.4.99.28" evidence="7"/>
<evidence type="ECO:0000259" key="10">
    <source>
        <dbReference type="Pfam" id="PF00912"/>
    </source>
</evidence>
<evidence type="ECO:0000256" key="9">
    <source>
        <dbReference type="SAM" id="Phobius"/>
    </source>
</evidence>
<dbReference type="PANTHER" id="PTHR32282:SF33">
    <property type="entry name" value="PEPTIDOGLYCAN GLYCOSYLTRANSFERASE"/>
    <property type="match status" value="1"/>
</dbReference>
<keyword evidence="3" id="KW-0645">Protease</keyword>
<comment type="caution">
    <text evidence="11">The sequence shown here is derived from an EMBL/GenBank/DDBJ whole genome shotgun (WGS) entry which is preliminary data.</text>
</comment>
<dbReference type="EMBL" id="DXFQ01000061">
    <property type="protein sequence ID" value="HIX19740.1"/>
    <property type="molecule type" value="Genomic_DNA"/>
</dbReference>
<keyword evidence="3" id="KW-0378">Hydrolase</keyword>
<dbReference type="Proteomes" id="UP000823964">
    <property type="component" value="Unassembled WGS sequence"/>
</dbReference>
<reference evidence="11" key="1">
    <citation type="journal article" date="2021" name="PeerJ">
        <title>Extensive microbial diversity within the chicken gut microbiome revealed by metagenomics and culture.</title>
        <authorList>
            <person name="Gilroy R."/>
            <person name="Ravi A."/>
            <person name="Getino M."/>
            <person name="Pursley I."/>
            <person name="Horton D.L."/>
            <person name="Alikhan N.F."/>
            <person name="Baker D."/>
            <person name="Gharbi K."/>
            <person name="Hall N."/>
            <person name="Watson M."/>
            <person name="Adriaenssens E.M."/>
            <person name="Foster-Nyarko E."/>
            <person name="Jarju S."/>
            <person name="Secka A."/>
            <person name="Antonio M."/>
            <person name="Oren A."/>
            <person name="Chaudhuri R.R."/>
            <person name="La Ragione R."/>
            <person name="Hildebrand F."/>
            <person name="Pallen M.J."/>
        </authorList>
    </citation>
    <scope>NUCLEOTIDE SEQUENCE</scope>
    <source>
        <strain evidence="11">14975</strain>
    </source>
</reference>
<accession>A0A9D1VAX7</accession>
<keyword evidence="4" id="KW-0328">Glycosyltransferase</keyword>
<dbReference type="GO" id="GO:0006508">
    <property type="term" value="P:proteolysis"/>
    <property type="evidence" value="ECO:0007669"/>
    <property type="project" value="UniProtKB-KW"/>
</dbReference>
<evidence type="ECO:0000313" key="12">
    <source>
        <dbReference type="Proteomes" id="UP000823964"/>
    </source>
</evidence>
<evidence type="ECO:0000256" key="5">
    <source>
        <dbReference type="ARBA" id="ARBA00022679"/>
    </source>
</evidence>
<evidence type="ECO:0000256" key="1">
    <source>
        <dbReference type="ARBA" id="ARBA00004752"/>
    </source>
</evidence>
<dbReference type="GO" id="GO:0008955">
    <property type="term" value="F:peptidoglycan glycosyltransferase activity"/>
    <property type="evidence" value="ECO:0007669"/>
    <property type="project" value="UniProtKB-EC"/>
</dbReference>
<protein>
    <recommendedName>
        <fullName evidence="7">peptidoglycan glycosyltransferase</fullName>
        <ecNumber evidence="7">2.4.99.28</ecNumber>
    </recommendedName>
</protein>
<dbReference type="InterPro" id="IPR023346">
    <property type="entry name" value="Lysozyme-like_dom_sf"/>
</dbReference>
<keyword evidence="5" id="KW-0808">Transferase</keyword>
<dbReference type="InterPro" id="IPR012338">
    <property type="entry name" value="Beta-lactam/transpept-like"/>
</dbReference>
<dbReference type="GO" id="GO:0004180">
    <property type="term" value="F:carboxypeptidase activity"/>
    <property type="evidence" value="ECO:0007669"/>
    <property type="project" value="UniProtKB-KW"/>
</dbReference>
<gene>
    <name evidence="11" type="ORF">H9862_03955</name>
</gene>
<evidence type="ECO:0000256" key="3">
    <source>
        <dbReference type="ARBA" id="ARBA00022670"/>
    </source>
</evidence>
<evidence type="ECO:0000256" key="7">
    <source>
        <dbReference type="ARBA" id="ARBA00044770"/>
    </source>
</evidence>
<keyword evidence="9" id="KW-0472">Membrane</keyword>
<evidence type="ECO:0000313" key="11">
    <source>
        <dbReference type="EMBL" id="HIX19740.1"/>
    </source>
</evidence>
<keyword evidence="6" id="KW-0511">Multifunctional enzyme</keyword>
<dbReference type="InterPro" id="IPR001264">
    <property type="entry name" value="Glyco_trans_51"/>
</dbReference>
<keyword evidence="2" id="KW-0121">Carboxypeptidase</keyword>
<feature type="domain" description="Glycosyl transferase family 51" evidence="10">
    <location>
        <begin position="73"/>
        <end position="245"/>
    </location>
</feature>
<proteinExistence type="predicted"/>
<organism evidence="11 12">
    <name type="scientific">Candidatus Akkermansia intestinigallinarum</name>
    <dbReference type="NCBI Taxonomy" id="2838431"/>
    <lineage>
        <taxon>Bacteria</taxon>
        <taxon>Pseudomonadati</taxon>
        <taxon>Verrucomicrobiota</taxon>
        <taxon>Verrucomicrobiia</taxon>
        <taxon>Verrucomicrobiales</taxon>
        <taxon>Akkermansiaceae</taxon>
        <taxon>Akkermansia</taxon>
    </lineage>
</organism>
<reference evidence="11" key="2">
    <citation type="submission" date="2021-04" db="EMBL/GenBank/DDBJ databases">
        <authorList>
            <person name="Gilroy R."/>
        </authorList>
    </citation>
    <scope>NUCLEOTIDE SEQUENCE</scope>
    <source>
        <strain evidence="11">14975</strain>
    </source>
</reference>
<dbReference type="SUPFAM" id="SSF53955">
    <property type="entry name" value="Lysozyme-like"/>
    <property type="match status" value="1"/>
</dbReference>
<evidence type="ECO:0000256" key="8">
    <source>
        <dbReference type="ARBA" id="ARBA00049902"/>
    </source>
</evidence>
<comment type="pathway">
    <text evidence="1">Cell wall biogenesis; peptidoglycan biosynthesis.</text>
</comment>
<evidence type="ECO:0000256" key="4">
    <source>
        <dbReference type="ARBA" id="ARBA00022676"/>
    </source>
</evidence>
<dbReference type="PANTHER" id="PTHR32282">
    <property type="entry name" value="BINDING PROTEIN TRANSPEPTIDASE, PUTATIVE-RELATED"/>
    <property type="match status" value="1"/>
</dbReference>